<evidence type="ECO:0000256" key="3">
    <source>
        <dbReference type="ARBA" id="ARBA00023172"/>
    </source>
</evidence>
<keyword evidence="6" id="KW-1185">Reference proteome</keyword>
<dbReference type="InterPro" id="IPR013762">
    <property type="entry name" value="Integrase-like_cat_sf"/>
</dbReference>
<keyword evidence="3" id="KW-0233">DNA recombination</keyword>
<dbReference type="SUPFAM" id="SSF56349">
    <property type="entry name" value="DNA breaking-rejoining enzymes"/>
    <property type="match status" value="1"/>
</dbReference>
<dbReference type="Proteomes" id="UP000484875">
    <property type="component" value="Unassembled WGS sequence"/>
</dbReference>
<organism evidence="5 6">
    <name type="scientific">Duganella vulcania</name>
    <dbReference type="NCBI Taxonomy" id="2692166"/>
    <lineage>
        <taxon>Bacteria</taxon>
        <taxon>Pseudomonadati</taxon>
        <taxon>Pseudomonadota</taxon>
        <taxon>Betaproteobacteria</taxon>
        <taxon>Burkholderiales</taxon>
        <taxon>Oxalobacteraceae</taxon>
        <taxon>Telluria group</taxon>
        <taxon>Duganella</taxon>
    </lineage>
</organism>
<evidence type="ECO:0000256" key="1">
    <source>
        <dbReference type="ARBA" id="ARBA00008857"/>
    </source>
</evidence>
<accession>A0A845HKC4</accession>
<reference evidence="5 6" key="1">
    <citation type="submission" date="2019-12" db="EMBL/GenBank/DDBJ databases">
        <title>Novel species isolated from a subtropical stream in China.</title>
        <authorList>
            <person name="Lu H."/>
        </authorList>
    </citation>
    <scope>NUCLEOTIDE SEQUENCE [LARGE SCALE GENOMIC DNA]</scope>
    <source>
        <strain evidence="5 6">FT107W</strain>
    </source>
</reference>
<dbReference type="EMBL" id="WWCV01000022">
    <property type="protein sequence ID" value="MYN17863.1"/>
    <property type="molecule type" value="Genomic_DNA"/>
</dbReference>
<sequence length="126" mass="13980">MKHYLDDEELQRLVSVLSANEPPMVCQVALFLLSTGARLSEALNADWAHVDRVSWVWRIPATNPKSKRVRAIPLNDHAIEVLERLGTEGKSDHLFINLKIGERLTAVNKVWGAIADQGRTAASEAA</sequence>
<comment type="similarity">
    <text evidence="1">Belongs to the 'phage' integrase family.</text>
</comment>
<dbReference type="PANTHER" id="PTHR30629">
    <property type="entry name" value="PROPHAGE INTEGRASE"/>
    <property type="match status" value="1"/>
</dbReference>
<dbReference type="PROSITE" id="PS51898">
    <property type="entry name" value="TYR_RECOMBINASE"/>
    <property type="match status" value="1"/>
</dbReference>
<dbReference type="GO" id="GO:0015074">
    <property type="term" value="P:DNA integration"/>
    <property type="evidence" value="ECO:0007669"/>
    <property type="project" value="UniProtKB-KW"/>
</dbReference>
<dbReference type="AlphaFoldDB" id="A0A845HKC4"/>
<evidence type="ECO:0000313" key="6">
    <source>
        <dbReference type="Proteomes" id="UP000484875"/>
    </source>
</evidence>
<protein>
    <submittedName>
        <fullName evidence="5">Tyrosine-type recombinase/integrase</fullName>
    </submittedName>
</protein>
<evidence type="ECO:0000259" key="4">
    <source>
        <dbReference type="PROSITE" id="PS51898"/>
    </source>
</evidence>
<gene>
    <name evidence="5" type="ORF">GTP81_13970</name>
</gene>
<name>A0A845HKC4_9BURK</name>
<dbReference type="PANTHER" id="PTHR30629:SF2">
    <property type="entry name" value="PROPHAGE INTEGRASE INTS-RELATED"/>
    <property type="match status" value="1"/>
</dbReference>
<dbReference type="InterPro" id="IPR050808">
    <property type="entry name" value="Phage_Integrase"/>
</dbReference>
<dbReference type="Pfam" id="PF00589">
    <property type="entry name" value="Phage_integrase"/>
    <property type="match status" value="1"/>
</dbReference>
<keyword evidence="2" id="KW-0229">DNA integration</keyword>
<evidence type="ECO:0000256" key="2">
    <source>
        <dbReference type="ARBA" id="ARBA00022908"/>
    </source>
</evidence>
<dbReference type="GO" id="GO:0006310">
    <property type="term" value="P:DNA recombination"/>
    <property type="evidence" value="ECO:0007669"/>
    <property type="project" value="UniProtKB-KW"/>
</dbReference>
<dbReference type="GO" id="GO:0003677">
    <property type="term" value="F:DNA binding"/>
    <property type="evidence" value="ECO:0007669"/>
    <property type="project" value="InterPro"/>
</dbReference>
<dbReference type="InterPro" id="IPR011010">
    <property type="entry name" value="DNA_brk_join_enz"/>
</dbReference>
<dbReference type="InterPro" id="IPR002104">
    <property type="entry name" value="Integrase_catalytic"/>
</dbReference>
<comment type="caution">
    <text evidence="5">The sequence shown here is derived from an EMBL/GenBank/DDBJ whole genome shotgun (WGS) entry which is preliminary data.</text>
</comment>
<proteinExistence type="inferred from homology"/>
<evidence type="ECO:0000313" key="5">
    <source>
        <dbReference type="EMBL" id="MYN17863.1"/>
    </source>
</evidence>
<dbReference type="Gene3D" id="1.10.443.10">
    <property type="entry name" value="Intergrase catalytic core"/>
    <property type="match status" value="1"/>
</dbReference>
<feature type="domain" description="Tyr recombinase" evidence="4">
    <location>
        <begin position="1"/>
        <end position="126"/>
    </location>
</feature>